<evidence type="ECO:0000313" key="1">
    <source>
        <dbReference type="EMBL" id="PWG62536.1"/>
    </source>
</evidence>
<accession>A0A2U2N019</accession>
<proteinExistence type="predicted"/>
<dbReference type="AlphaFoldDB" id="A0A2U2N019"/>
<dbReference type="SUPFAM" id="SSF103642">
    <property type="entry name" value="Sec-C motif"/>
    <property type="match status" value="1"/>
</dbReference>
<dbReference type="OrthoDB" id="1551443at2"/>
<comment type="caution">
    <text evidence="1">The sequence shown here is derived from an EMBL/GenBank/DDBJ whole genome shotgun (WGS) entry which is preliminary data.</text>
</comment>
<dbReference type="Proteomes" id="UP000245474">
    <property type="component" value="Unassembled WGS sequence"/>
</dbReference>
<protein>
    <recommendedName>
        <fullName evidence="3">Zinc chelation protein SecC</fullName>
    </recommendedName>
</protein>
<dbReference type="PANTHER" id="PTHR33747">
    <property type="entry name" value="UPF0225 PROTEIN SCO1677"/>
    <property type="match status" value="1"/>
</dbReference>
<organism evidence="1 2">
    <name type="scientific">Sediminicurvatus halobius</name>
    <dbReference type="NCBI Taxonomy" id="2182432"/>
    <lineage>
        <taxon>Bacteria</taxon>
        <taxon>Pseudomonadati</taxon>
        <taxon>Pseudomonadota</taxon>
        <taxon>Gammaproteobacteria</taxon>
        <taxon>Chromatiales</taxon>
        <taxon>Ectothiorhodospiraceae</taxon>
        <taxon>Sediminicurvatus</taxon>
    </lineage>
</organism>
<keyword evidence="2" id="KW-1185">Reference proteome</keyword>
<sequence length="47" mass="5074">MDGEVTRHTLGPLVEQARSAKVGRNEPCPCGSGQKYKRCCLRTPTAA</sequence>
<gene>
    <name evidence="1" type="ORF">DEM34_12175</name>
</gene>
<dbReference type="InterPro" id="IPR004027">
    <property type="entry name" value="SEC_C_motif"/>
</dbReference>
<reference evidence="1 2" key="1">
    <citation type="submission" date="2018-05" db="EMBL/GenBank/DDBJ databases">
        <title>Spiribacter halobius sp. nov., a moderately halophilic bacterium isolated from marine solar saltern.</title>
        <authorList>
            <person name="Zheng W.-S."/>
            <person name="Lu D.-C."/>
            <person name="Du Z.-J."/>
        </authorList>
    </citation>
    <scope>NUCLEOTIDE SEQUENCE [LARGE SCALE GENOMIC DNA]</scope>
    <source>
        <strain evidence="1 2">E85</strain>
    </source>
</reference>
<name>A0A2U2N019_9GAMM</name>
<dbReference type="Pfam" id="PF02810">
    <property type="entry name" value="SEC-C"/>
    <property type="match status" value="1"/>
</dbReference>
<dbReference type="Gene3D" id="3.10.450.50">
    <property type="match status" value="1"/>
</dbReference>
<dbReference type="EMBL" id="QFFI01000018">
    <property type="protein sequence ID" value="PWG62536.1"/>
    <property type="molecule type" value="Genomic_DNA"/>
</dbReference>
<evidence type="ECO:0000313" key="2">
    <source>
        <dbReference type="Proteomes" id="UP000245474"/>
    </source>
</evidence>
<dbReference type="PANTHER" id="PTHR33747:SF1">
    <property type="entry name" value="ADENYLATE CYCLASE-ASSOCIATED CAP C-TERMINAL DOMAIN-CONTAINING PROTEIN"/>
    <property type="match status" value="1"/>
</dbReference>
<evidence type="ECO:0008006" key="3">
    <source>
        <dbReference type="Google" id="ProtNLM"/>
    </source>
</evidence>